<dbReference type="Pfam" id="PF24517">
    <property type="entry name" value="CBM96"/>
    <property type="match status" value="1"/>
</dbReference>
<evidence type="ECO:0000313" key="6">
    <source>
        <dbReference type="Proteomes" id="UP000244910"/>
    </source>
</evidence>
<dbReference type="InterPro" id="IPR008983">
    <property type="entry name" value="Tumour_necrosis_fac-like_dom"/>
</dbReference>
<evidence type="ECO:0000256" key="1">
    <source>
        <dbReference type="ARBA" id="ARBA00004613"/>
    </source>
</evidence>
<evidence type="ECO:0000259" key="4">
    <source>
        <dbReference type="Pfam" id="PF24517"/>
    </source>
</evidence>
<proteinExistence type="predicted"/>
<dbReference type="InterPro" id="IPR055372">
    <property type="entry name" value="CBM96"/>
</dbReference>
<dbReference type="Proteomes" id="UP000244910">
    <property type="component" value="Chromosome"/>
</dbReference>
<dbReference type="KEGG" id="cdrk:B9W14_21345"/>
<evidence type="ECO:0000313" key="5">
    <source>
        <dbReference type="EMBL" id="AWI06928.1"/>
    </source>
</evidence>
<sequence length="375" mass="40889">MPFVQIPPTDNIYISQFFPNKNFGKLTTLLTGKYLKSNDAYRSLLKFDLSNVIPPENIILCAALNLFIYRKDKSSTQLSPQTVNVYTNTSSFSQNTVTWNNAPELNPTHYSINIEDKDINNFISIDITSIVISWFHNIISNNGITLVGVDNTVDSIIGYRATEWSSSDQRPFLSIEYATSKLANSTCTKVAAGNIANSKDTYPSKVTVADKTNLDTNSIKYTEHPKYTAPIVNLSNTYAYVYNTVAEILPDGADVIFDTNGVISGNISHIINTASIFIPNSGDYKIEFLTTSTTNSQFSVVVDDTTIVSGSTYGVALLSTLGFAHQEQGQVIITVPNGGSTITLRKISGSNITLDVNNGGTSIDCNASIMITQLS</sequence>
<accession>A0A2U8DW51</accession>
<dbReference type="GO" id="GO:0005576">
    <property type="term" value="C:extracellular region"/>
    <property type="evidence" value="ECO:0007669"/>
    <property type="project" value="UniProtKB-SubCell"/>
</dbReference>
<keyword evidence="6" id="KW-1185">Reference proteome</keyword>
<dbReference type="RefSeq" id="WP_108849520.1">
    <property type="nucleotide sequence ID" value="NZ_CP020953.1"/>
</dbReference>
<keyword evidence="2" id="KW-0964">Secreted</keyword>
<evidence type="ECO:0000256" key="2">
    <source>
        <dbReference type="ARBA" id="ARBA00022525"/>
    </source>
</evidence>
<reference evidence="6" key="1">
    <citation type="submission" date="2017-04" db="EMBL/GenBank/DDBJ databases">
        <authorList>
            <person name="Song Y."/>
            <person name="Cho B.-K."/>
        </authorList>
    </citation>
    <scope>NUCLEOTIDE SEQUENCE [LARGE SCALE GENOMIC DNA]</scope>
    <source>
        <strain evidence="6">SL1</strain>
    </source>
</reference>
<comment type="subcellular location">
    <subcellularLocation>
        <location evidence="1">Secreted</location>
    </subcellularLocation>
</comment>
<protein>
    <recommendedName>
        <fullName evidence="4">Carbohydrate-binding module family 96 domain-containing protein</fullName>
    </recommendedName>
</protein>
<dbReference type="Gene3D" id="2.60.120.970">
    <property type="match status" value="1"/>
</dbReference>
<dbReference type="OrthoDB" id="1730265at2"/>
<keyword evidence="3" id="KW-0732">Signal</keyword>
<dbReference type="NCBIfam" id="NF033679">
    <property type="entry name" value="DNRLRE_dom"/>
    <property type="match status" value="1"/>
</dbReference>
<organism evidence="5 6">
    <name type="scientific">Clostridium drakei</name>
    <dbReference type="NCBI Taxonomy" id="332101"/>
    <lineage>
        <taxon>Bacteria</taxon>
        <taxon>Bacillati</taxon>
        <taxon>Bacillota</taxon>
        <taxon>Clostridia</taxon>
        <taxon>Eubacteriales</taxon>
        <taxon>Clostridiaceae</taxon>
        <taxon>Clostridium</taxon>
    </lineage>
</organism>
<feature type="domain" description="Carbohydrate-binding module family 96" evidence="4">
    <location>
        <begin position="3"/>
        <end position="166"/>
    </location>
</feature>
<dbReference type="EMBL" id="CP020953">
    <property type="protein sequence ID" value="AWI06928.1"/>
    <property type="molecule type" value="Genomic_DNA"/>
</dbReference>
<gene>
    <name evidence="5" type="ORF">B9W14_21345</name>
</gene>
<name>A0A2U8DW51_9CLOT</name>
<evidence type="ECO:0000256" key="3">
    <source>
        <dbReference type="ARBA" id="ARBA00022729"/>
    </source>
</evidence>
<dbReference type="Gene3D" id="2.60.120.40">
    <property type="match status" value="1"/>
</dbReference>
<dbReference type="AlphaFoldDB" id="A0A2U8DW51"/>